<accession>L0A3J2</accession>
<evidence type="ECO:0000313" key="3">
    <source>
        <dbReference type="Proteomes" id="UP000010467"/>
    </source>
</evidence>
<name>L0A3J2_DEIPD</name>
<keyword evidence="3" id="KW-1185">Reference proteome</keyword>
<dbReference type="Proteomes" id="UP000010467">
    <property type="component" value="Chromosome"/>
</dbReference>
<keyword evidence="1" id="KW-0812">Transmembrane</keyword>
<keyword evidence="1" id="KW-0472">Membrane</keyword>
<dbReference type="KEGG" id="dpd:Deipe_2961"/>
<dbReference type="PATRIC" id="fig|937777.3.peg.2979"/>
<dbReference type="EMBL" id="CP003382">
    <property type="protein sequence ID" value="AFZ68416.1"/>
    <property type="molecule type" value="Genomic_DNA"/>
</dbReference>
<reference evidence="3" key="1">
    <citation type="submission" date="2012-03" db="EMBL/GenBank/DDBJ databases">
        <title>Complete sequence of chromosome of Deinococcus peraridilitoris DSM 19664.</title>
        <authorList>
            <person name="Lucas S."/>
            <person name="Copeland A."/>
            <person name="Lapidus A."/>
            <person name="Glavina del Rio T."/>
            <person name="Dalin E."/>
            <person name="Tice H."/>
            <person name="Bruce D."/>
            <person name="Goodwin L."/>
            <person name="Pitluck S."/>
            <person name="Peters L."/>
            <person name="Mikhailova N."/>
            <person name="Lu M."/>
            <person name="Kyrpides N."/>
            <person name="Mavromatis K."/>
            <person name="Ivanova N."/>
            <person name="Brettin T."/>
            <person name="Detter J.C."/>
            <person name="Han C."/>
            <person name="Larimer F."/>
            <person name="Land M."/>
            <person name="Hauser L."/>
            <person name="Markowitz V."/>
            <person name="Cheng J.-F."/>
            <person name="Hugenholtz P."/>
            <person name="Woyke T."/>
            <person name="Wu D."/>
            <person name="Pukall R."/>
            <person name="Steenblock K."/>
            <person name="Brambilla E."/>
            <person name="Klenk H.-P."/>
            <person name="Eisen J.A."/>
        </authorList>
    </citation>
    <scope>NUCLEOTIDE SEQUENCE [LARGE SCALE GENOMIC DNA]</scope>
    <source>
        <strain evidence="3">DSM 19664 / LMG 22246 / CIP 109416 / KR-200</strain>
    </source>
</reference>
<feature type="transmembrane region" description="Helical" evidence="1">
    <location>
        <begin position="134"/>
        <end position="156"/>
    </location>
</feature>
<feature type="transmembrane region" description="Helical" evidence="1">
    <location>
        <begin position="52"/>
        <end position="75"/>
    </location>
</feature>
<dbReference type="OrthoDB" id="9832241at2"/>
<dbReference type="AlphaFoldDB" id="L0A3J2"/>
<organism evidence="2 3">
    <name type="scientific">Deinococcus peraridilitoris (strain DSM 19664 / LMG 22246 / CIP 109416 / KR-200)</name>
    <dbReference type="NCBI Taxonomy" id="937777"/>
    <lineage>
        <taxon>Bacteria</taxon>
        <taxon>Thermotogati</taxon>
        <taxon>Deinococcota</taxon>
        <taxon>Deinococci</taxon>
        <taxon>Deinococcales</taxon>
        <taxon>Deinococcaceae</taxon>
        <taxon>Deinococcus</taxon>
    </lineage>
</organism>
<evidence type="ECO:0000256" key="1">
    <source>
        <dbReference type="SAM" id="Phobius"/>
    </source>
</evidence>
<evidence type="ECO:0008006" key="4">
    <source>
        <dbReference type="Google" id="ProtNLM"/>
    </source>
</evidence>
<protein>
    <recommendedName>
        <fullName evidence="4">ABC-2 family transporter protein</fullName>
    </recommendedName>
</protein>
<sequence length="268" mass="29450">MIWFEWSMRRTIWAGVLLLTLLSAVLYALYASPFSGMYGLADRERDLRGARVPFFSALHWGMLEFALIMFAAWLGATARENAAFLNLQPLSRTGVVLGRLGFGVALLGGLVLVAMVAQGVVMPTPASWMERSEVWWYLGLDSVMVFLEACFVFGLATLLSSRLPMASASLVALTPVLADYLLRPSGEGAGGFWATTHFYTYLSVDLVRKGATSWLAFITANEPQRILLTAEMPMKLSVSALLAVIVLVGAFLIWSKRTHEAWNTPTTS</sequence>
<feature type="transmembrane region" description="Helical" evidence="1">
    <location>
        <begin position="96"/>
        <end position="122"/>
    </location>
</feature>
<feature type="transmembrane region" description="Helical" evidence="1">
    <location>
        <begin position="12"/>
        <end position="32"/>
    </location>
</feature>
<feature type="transmembrane region" description="Helical" evidence="1">
    <location>
        <begin position="236"/>
        <end position="254"/>
    </location>
</feature>
<keyword evidence="1" id="KW-1133">Transmembrane helix</keyword>
<proteinExistence type="predicted"/>
<dbReference type="HOGENOM" id="CLU_1044780_0_0_0"/>
<gene>
    <name evidence="2" type="ordered locus">Deipe_2961</name>
</gene>
<evidence type="ECO:0000313" key="2">
    <source>
        <dbReference type="EMBL" id="AFZ68416.1"/>
    </source>
</evidence>
<dbReference type="STRING" id="937777.Deipe_2961"/>